<organism evidence="3 4">
    <name type="scientific">Phaeosphaeria nodorum (strain SN15 / ATCC MYA-4574 / FGSC 10173)</name>
    <name type="common">Glume blotch fungus</name>
    <name type="synonym">Parastagonospora nodorum</name>
    <dbReference type="NCBI Taxonomy" id="321614"/>
    <lineage>
        <taxon>Eukaryota</taxon>
        <taxon>Fungi</taxon>
        <taxon>Dikarya</taxon>
        <taxon>Ascomycota</taxon>
        <taxon>Pezizomycotina</taxon>
        <taxon>Dothideomycetes</taxon>
        <taxon>Pleosporomycetidae</taxon>
        <taxon>Pleosporales</taxon>
        <taxon>Pleosporineae</taxon>
        <taxon>Phaeosphaeriaceae</taxon>
        <taxon>Parastagonospora</taxon>
    </lineage>
</organism>
<dbReference type="GeneID" id="5981514"/>
<dbReference type="RefSeq" id="XP_001804590.1">
    <property type="nucleotide sequence ID" value="XM_001804538.1"/>
</dbReference>
<evidence type="ECO:0000313" key="4">
    <source>
        <dbReference type="Proteomes" id="UP000001055"/>
    </source>
</evidence>
<sequence>MHLSTTFLAILSCTGAALAQNHWENKPSQNHWEHKPNQTWWEPKQKTTAAVVKGDTPPPQNPHWEHKPGQTWWGPKPNGTVKPHPHADASNHKRAVLEHENPWKHNKTGSGHGTVKHGWGHKPNGDTRTPPSTLGMDHHHTRREGLSTEINLLVAADMQRRSGVRVATLEHLKR</sequence>
<feature type="signal peptide" evidence="2">
    <location>
        <begin position="1"/>
        <end position="19"/>
    </location>
</feature>
<keyword evidence="2" id="KW-0732">Signal</keyword>
<dbReference type="KEGG" id="pno:SNOG_14402"/>
<reference evidence="4" key="1">
    <citation type="journal article" date="2007" name="Plant Cell">
        <title>Dothideomycete-plant interactions illuminated by genome sequencing and EST analysis of the wheat pathogen Stagonospora nodorum.</title>
        <authorList>
            <person name="Hane J.K."/>
            <person name="Lowe R.G."/>
            <person name="Solomon P.S."/>
            <person name="Tan K.C."/>
            <person name="Schoch C.L."/>
            <person name="Spatafora J.W."/>
            <person name="Crous P.W."/>
            <person name="Kodira C."/>
            <person name="Birren B.W."/>
            <person name="Galagan J.E."/>
            <person name="Torriani S.F."/>
            <person name="McDonald B.A."/>
            <person name="Oliver R.P."/>
        </authorList>
    </citation>
    <scope>NUCLEOTIDE SEQUENCE [LARGE SCALE GENOMIC DNA]</scope>
    <source>
        <strain evidence="4">SN15 / ATCC MYA-4574 / FGSC 10173</strain>
    </source>
</reference>
<gene>
    <name evidence="3" type="ORF">SNOG_14402</name>
</gene>
<dbReference type="Proteomes" id="UP000001055">
    <property type="component" value="Unassembled WGS sequence"/>
</dbReference>
<evidence type="ECO:0000256" key="1">
    <source>
        <dbReference type="SAM" id="MobiDB-lite"/>
    </source>
</evidence>
<protein>
    <submittedName>
        <fullName evidence="3">Uncharacterized protein</fullName>
    </submittedName>
</protein>
<proteinExistence type="predicted"/>
<name>Q0U1L7_PHANO</name>
<evidence type="ECO:0000313" key="3">
    <source>
        <dbReference type="EMBL" id="EAT78273.1"/>
    </source>
</evidence>
<dbReference type="VEuPathDB" id="FungiDB:JI435_144020"/>
<feature type="chain" id="PRO_5004177398" evidence="2">
    <location>
        <begin position="20"/>
        <end position="174"/>
    </location>
</feature>
<dbReference type="InParanoid" id="Q0U1L7"/>
<dbReference type="EMBL" id="CH445355">
    <property type="protein sequence ID" value="EAT78273.1"/>
    <property type="molecule type" value="Genomic_DNA"/>
</dbReference>
<dbReference type="AlphaFoldDB" id="Q0U1L7"/>
<feature type="region of interest" description="Disordered" evidence="1">
    <location>
        <begin position="51"/>
        <end position="88"/>
    </location>
</feature>
<feature type="region of interest" description="Disordered" evidence="1">
    <location>
        <begin position="104"/>
        <end position="142"/>
    </location>
</feature>
<accession>Q0U1L7</accession>
<evidence type="ECO:0000256" key="2">
    <source>
        <dbReference type="SAM" id="SignalP"/>
    </source>
</evidence>